<dbReference type="AlphaFoldDB" id="G2QAM1"/>
<evidence type="ECO:0000256" key="1">
    <source>
        <dbReference type="SAM" id="MobiDB-lite"/>
    </source>
</evidence>
<organism evidence="3 4">
    <name type="scientific">Thermothelomyces thermophilus (strain ATCC 42464 / BCRC 31852 / DSM 1799)</name>
    <name type="common">Sporotrichum thermophile</name>
    <dbReference type="NCBI Taxonomy" id="573729"/>
    <lineage>
        <taxon>Eukaryota</taxon>
        <taxon>Fungi</taxon>
        <taxon>Dikarya</taxon>
        <taxon>Ascomycota</taxon>
        <taxon>Pezizomycotina</taxon>
        <taxon>Sordariomycetes</taxon>
        <taxon>Sordariomycetidae</taxon>
        <taxon>Sordariales</taxon>
        <taxon>Chaetomiaceae</taxon>
        <taxon>Thermothelomyces</taxon>
    </lineage>
</organism>
<name>G2QAM1_THET4</name>
<evidence type="ECO:0000259" key="2">
    <source>
        <dbReference type="Pfam" id="PF00975"/>
    </source>
</evidence>
<dbReference type="EMBL" id="CP003003">
    <property type="protein sequence ID" value="AEO56717.1"/>
    <property type="molecule type" value="Genomic_DNA"/>
</dbReference>
<gene>
    <name evidence="3" type="ORF">MYCTH_2301927</name>
</gene>
<dbReference type="Gene3D" id="3.40.50.1820">
    <property type="entry name" value="alpha/beta hydrolase"/>
    <property type="match status" value="1"/>
</dbReference>
<evidence type="ECO:0000313" key="3">
    <source>
        <dbReference type="EMBL" id="AEO56717.1"/>
    </source>
</evidence>
<feature type="domain" description="Thioesterase" evidence="2">
    <location>
        <begin position="31"/>
        <end position="117"/>
    </location>
</feature>
<sequence>MFDEQPNLIQEYEFSEEDDWPWEKRRRAPVPLFLIHDGGGTIFSYYCLRELDRPVYGIANPNFDSGAAWAGGIPEMARHYRAFIRSALPSGGDVIVGGWSLGGLISLEIAHQIAEEARRSPPGEPRLRVVGIVMVDSVCPVIGTASWRPIVEHNIVWSENTREETKQKVMRCFSEALRMVREWKLPDWEGEEGEEGERGEEGDDGERAPPPLRPPPVVLLRALECVPEPGEGLSRVDVYRSDPQLGWGLYRKDLIAKVIDIPGHHFNLFHTEENLDATTEAIKKACREIEMRANFGSHTSE</sequence>
<dbReference type="RefSeq" id="XP_003661962.1">
    <property type="nucleotide sequence ID" value="XM_003661914.1"/>
</dbReference>
<feature type="region of interest" description="Disordered" evidence="1">
    <location>
        <begin position="188"/>
        <end position="213"/>
    </location>
</feature>
<dbReference type="STRING" id="573729.G2QAM1"/>
<dbReference type="VEuPathDB" id="FungiDB:MYCTH_2301927"/>
<dbReference type="GeneID" id="11510767"/>
<dbReference type="InParanoid" id="G2QAM1"/>
<dbReference type="OrthoDB" id="10253869at2759"/>
<dbReference type="Pfam" id="PF00975">
    <property type="entry name" value="Thioesterase"/>
    <property type="match status" value="1"/>
</dbReference>
<dbReference type="InterPro" id="IPR001031">
    <property type="entry name" value="Thioesterase"/>
</dbReference>
<protein>
    <recommendedName>
        <fullName evidence="2">Thioesterase domain-containing protein</fullName>
    </recommendedName>
</protein>
<evidence type="ECO:0000313" key="4">
    <source>
        <dbReference type="Proteomes" id="UP000007322"/>
    </source>
</evidence>
<dbReference type="eggNOG" id="ENOG502S3GI">
    <property type="taxonomic scope" value="Eukaryota"/>
</dbReference>
<keyword evidence="4" id="KW-1185">Reference proteome</keyword>
<dbReference type="OMA" id="KLGWEQY"/>
<dbReference type="InterPro" id="IPR029058">
    <property type="entry name" value="AB_hydrolase_fold"/>
</dbReference>
<feature type="compositionally biased region" description="Acidic residues" evidence="1">
    <location>
        <begin position="188"/>
        <end position="204"/>
    </location>
</feature>
<accession>G2QAM1</accession>
<proteinExistence type="predicted"/>
<dbReference type="SUPFAM" id="SSF53474">
    <property type="entry name" value="alpha/beta-Hydrolases"/>
    <property type="match status" value="1"/>
</dbReference>
<dbReference type="HOGENOM" id="CLU_066049_0_0_1"/>
<dbReference type="KEGG" id="mtm:MYCTH_2301927"/>
<dbReference type="Proteomes" id="UP000007322">
    <property type="component" value="Chromosome 2"/>
</dbReference>
<reference evidence="3 4" key="1">
    <citation type="journal article" date="2011" name="Nat. Biotechnol.">
        <title>Comparative genomic analysis of the thermophilic biomass-degrading fungi Myceliophthora thermophila and Thielavia terrestris.</title>
        <authorList>
            <person name="Berka R.M."/>
            <person name="Grigoriev I.V."/>
            <person name="Otillar R."/>
            <person name="Salamov A."/>
            <person name="Grimwood J."/>
            <person name="Reid I."/>
            <person name="Ishmael N."/>
            <person name="John T."/>
            <person name="Darmond C."/>
            <person name="Moisan M.-C."/>
            <person name="Henrissat B."/>
            <person name="Coutinho P.M."/>
            <person name="Lombard V."/>
            <person name="Natvig D.O."/>
            <person name="Lindquist E."/>
            <person name="Schmutz J."/>
            <person name="Lucas S."/>
            <person name="Harris P."/>
            <person name="Powlowski J."/>
            <person name="Bellemare A."/>
            <person name="Taylor D."/>
            <person name="Butler G."/>
            <person name="de Vries R.P."/>
            <person name="Allijn I.E."/>
            <person name="van den Brink J."/>
            <person name="Ushinsky S."/>
            <person name="Storms R."/>
            <person name="Powell A.J."/>
            <person name="Paulsen I.T."/>
            <person name="Elbourne L.D.H."/>
            <person name="Baker S.E."/>
            <person name="Magnuson J."/>
            <person name="LaBoissiere S."/>
            <person name="Clutterbuck A.J."/>
            <person name="Martinez D."/>
            <person name="Wogulis M."/>
            <person name="de Leon A.L."/>
            <person name="Rey M.W."/>
            <person name="Tsang A."/>
        </authorList>
    </citation>
    <scope>NUCLEOTIDE SEQUENCE [LARGE SCALE GENOMIC DNA]</scope>
    <source>
        <strain evidence="4">ATCC 42464 / BCRC 31852 / DSM 1799</strain>
    </source>
</reference>